<feature type="domain" description="EAL" evidence="1">
    <location>
        <begin position="185"/>
        <end position="236"/>
    </location>
</feature>
<accession>A0A3B0YNV9</accession>
<dbReference type="AlphaFoldDB" id="A0A3B0YNV9"/>
<evidence type="ECO:0000313" key="2">
    <source>
        <dbReference type="EMBL" id="VAW82538.1"/>
    </source>
</evidence>
<sequence length="236" mass="25841">MNIRDAGFWRDIEQIFFDSGKIGSWAAVSGVGQCAYPQLLDRLQAACRRAERNNNHVLLILVQLPGAERKNITQVGRLSVCLRASDSLCDLGAGRLALLIDDIHDSAVAPLVIERLISILTDITTGGSPAQFSKPCVGATLFPVEGISDEGRWALAESALNKAMEVGAGAYNLAPRVTGWAAMERFELGKDLHAAHRNNEFKLVYQPIVDLGDRRIHAVEVLLRWQHPVHGCLEPD</sequence>
<dbReference type="Gene3D" id="3.20.20.450">
    <property type="entry name" value="EAL domain"/>
    <property type="match status" value="1"/>
</dbReference>
<dbReference type="InterPro" id="IPR050706">
    <property type="entry name" value="Cyclic-di-GMP_PDE-like"/>
</dbReference>
<reference evidence="2" key="1">
    <citation type="submission" date="2018-06" db="EMBL/GenBank/DDBJ databases">
        <authorList>
            <person name="Zhirakovskaya E."/>
        </authorList>
    </citation>
    <scope>NUCLEOTIDE SEQUENCE</scope>
</reference>
<evidence type="ECO:0000259" key="1">
    <source>
        <dbReference type="PROSITE" id="PS50883"/>
    </source>
</evidence>
<dbReference type="InterPro" id="IPR035919">
    <property type="entry name" value="EAL_sf"/>
</dbReference>
<gene>
    <name evidence="2" type="ORF">MNBD_GAMMA13-1426</name>
</gene>
<dbReference type="SUPFAM" id="SSF55073">
    <property type="entry name" value="Nucleotide cyclase"/>
    <property type="match status" value="1"/>
</dbReference>
<proteinExistence type="predicted"/>
<organism evidence="2">
    <name type="scientific">hydrothermal vent metagenome</name>
    <dbReference type="NCBI Taxonomy" id="652676"/>
    <lineage>
        <taxon>unclassified sequences</taxon>
        <taxon>metagenomes</taxon>
        <taxon>ecological metagenomes</taxon>
    </lineage>
</organism>
<dbReference type="PANTHER" id="PTHR33121">
    <property type="entry name" value="CYCLIC DI-GMP PHOSPHODIESTERASE PDEF"/>
    <property type="match status" value="1"/>
</dbReference>
<dbReference type="Pfam" id="PF00563">
    <property type="entry name" value="EAL"/>
    <property type="match status" value="1"/>
</dbReference>
<protein>
    <recommendedName>
        <fullName evidence="1">EAL domain-containing protein</fullName>
    </recommendedName>
</protein>
<dbReference type="PROSITE" id="PS50883">
    <property type="entry name" value="EAL"/>
    <property type="match status" value="1"/>
</dbReference>
<dbReference type="GO" id="GO:0071111">
    <property type="term" value="F:cyclic-guanylate-specific phosphodiesterase activity"/>
    <property type="evidence" value="ECO:0007669"/>
    <property type="project" value="InterPro"/>
</dbReference>
<dbReference type="InterPro" id="IPR029787">
    <property type="entry name" value="Nucleotide_cyclase"/>
</dbReference>
<dbReference type="EMBL" id="UOFK01000324">
    <property type="protein sequence ID" value="VAW82538.1"/>
    <property type="molecule type" value="Genomic_DNA"/>
</dbReference>
<name>A0A3B0YNV9_9ZZZZ</name>
<feature type="non-terminal residue" evidence="2">
    <location>
        <position position="236"/>
    </location>
</feature>
<dbReference type="InterPro" id="IPR001633">
    <property type="entry name" value="EAL_dom"/>
</dbReference>
<dbReference type="SUPFAM" id="SSF141868">
    <property type="entry name" value="EAL domain-like"/>
    <property type="match status" value="1"/>
</dbReference>
<dbReference type="PANTHER" id="PTHR33121:SF79">
    <property type="entry name" value="CYCLIC DI-GMP PHOSPHODIESTERASE PDED-RELATED"/>
    <property type="match status" value="1"/>
</dbReference>